<keyword evidence="11 13" id="KW-1133">Transmembrane helix</keyword>
<evidence type="ECO:0000256" key="1">
    <source>
        <dbReference type="ARBA" id="ARBA00004141"/>
    </source>
</evidence>
<comment type="subcellular location">
    <subcellularLocation>
        <location evidence="13">Cell membrane</location>
        <topology evidence="13">Multi-pass membrane protein</topology>
    </subcellularLocation>
    <subcellularLocation>
        <location evidence="2">Cell membrane</location>
        <topology evidence="2">Peripheral membrane protein</topology>
    </subcellularLocation>
    <subcellularLocation>
        <location evidence="1">Membrane</location>
        <topology evidence="1">Multi-pass membrane protein</topology>
    </subcellularLocation>
</comment>
<dbReference type="GO" id="GO:0016887">
    <property type="term" value="F:ATP hydrolysis activity"/>
    <property type="evidence" value="ECO:0007669"/>
    <property type="project" value="InterPro"/>
</dbReference>
<keyword evidence="6" id="KW-0997">Cell inner membrane</keyword>
<feature type="transmembrane region" description="Helical" evidence="13">
    <location>
        <begin position="277"/>
        <end position="302"/>
    </location>
</feature>
<evidence type="ECO:0000256" key="11">
    <source>
        <dbReference type="ARBA" id="ARBA00022989"/>
    </source>
</evidence>
<evidence type="ECO:0000313" key="17">
    <source>
        <dbReference type="EMBL" id="SEP87934.1"/>
    </source>
</evidence>
<evidence type="ECO:0000256" key="6">
    <source>
        <dbReference type="ARBA" id="ARBA00022519"/>
    </source>
</evidence>
<evidence type="ECO:0000256" key="12">
    <source>
        <dbReference type="ARBA" id="ARBA00023136"/>
    </source>
</evidence>
<proteinExistence type="inferred from homology"/>
<keyword evidence="8" id="KW-0547">Nucleotide-binding</keyword>
<dbReference type="InterPro" id="IPR050388">
    <property type="entry name" value="ABC_Ni/Peptide_Import"/>
</dbReference>
<keyword evidence="10" id="KW-1278">Translocase</keyword>
<protein>
    <submittedName>
        <fullName evidence="17">ABC-type dipeptide/oligopeptide/nickel transport system, ATPase component</fullName>
    </submittedName>
</protein>
<organism evidence="17 18">
    <name type="scientific">Streptomyces radiopugnans</name>
    <dbReference type="NCBI Taxonomy" id="403935"/>
    <lineage>
        <taxon>Bacteria</taxon>
        <taxon>Bacillati</taxon>
        <taxon>Actinomycetota</taxon>
        <taxon>Actinomycetes</taxon>
        <taxon>Kitasatosporales</taxon>
        <taxon>Streptomycetaceae</taxon>
        <taxon>Streptomyces</taxon>
    </lineage>
</organism>
<name>A0A1H9BG33_9ACTN</name>
<dbReference type="Proteomes" id="UP000199055">
    <property type="component" value="Unassembled WGS sequence"/>
</dbReference>
<dbReference type="InterPro" id="IPR035906">
    <property type="entry name" value="MetI-like_sf"/>
</dbReference>
<dbReference type="SUPFAM" id="SSF161098">
    <property type="entry name" value="MetI-like"/>
    <property type="match status" value="1"/>
</dbReference>
<dbReference type="InterPro" id="IPR003593">
    <property type="entry name" value="AAA+_ATPase"/>
</dbReference>
<dbReference type="InterPro" id="IPR000515">
    <property type="entry name" value="MetI-like"/>
</dbReference>
<sequence>MTNINPPAETAGAAPDTPAGTTGVSPAPRRPGSGGWRSLVPRWSPKLGIGLGLVGAIALFGILGPLLTGDPDTIRNISMTPPGGEFWLGTTQTGQDVLALLAHSTRGSLQIGLLVGVLATLLSAVFGVIGGYAGGAVDEGFSLFSNVMLVIPGLPLVIVIAGFVPAEQRGWWTIAVVLAITGWAASARVLRAQTLSLRNRDYVAAAKVAGEKPWRIVSVEILPNLLPLMASQFVFAVILAILSEAGLSFLGLGASGSDTLGTMLYYAQNGFALQREAWWWFGPPGLIIALFGCGLSLINFSIDEIINPKLRTVPAASRRTRGGGSAGGRKTRTAAARSVTGREDSGRDAVLTVENLNVAYRGEKPTHAVKDVSLTLGRGEILGLAGESGCGKTTLAYAINRLHRPPAEVTSGSVVFHDRDGSDLDLLALGKEELRAFRWSKLSMVFQGAMNALNPVISIRAQLEDVLTTHRPGMSAQARRERCAEVLRLVGVDPRRLDSFPHELSGGMRQRVMIAMALLLDPQVMIMDEPTTALDVVVQRGILREILRFRDELGFAVVFITHDLPLLLELSDRIAVMRDGEVVEYATADEIHHDPKHPYTRRLLDSFPSLTGERGAFIRTGESSARERTGTGTGTGTETIVKEAGSR</sequence>
<dbReference type="InterPro" id="IPR013563">
    <property type="entry name" value="Oligopep_ABC_C"/>
</dbReference>
<evidence type="ECO:0000259" key="15">
    <source>
        <dbReference type="PROSITE" id="PS50893"/>
    </source>
</evidence>
<dbReference type="InterPro" id="IPR017871">
    <property type="entry name" value="ABC_transporter-like_CS"/>
</dbReference>
<keyword evidence="18" id="KW-1185">Reference proteome</keyword>
<dbReference type="GO" id="GO:0005886">
    <property type="term" value="C:plasma membrane"/>
    <property type="evidence" value="ECO:0007669"/>
    <property type="project" value="UniProtKB-SubCell"/>
</dbReference>
<feature type="transmembrane region" description="Helical" evidence="13">
    <location>
        <begin position="143"/>
        <end position="164"/>
    </location>
</feature>
<accession>A0A1H9BG33</accession>
<feature type="region of interest" description="Disordered" evidence="14">
    <location>
        <begin position="622"/>
        <end position="647"/>
    </location>
</feature>
<dbReference type="PANTHER" id="PTHR43297:SF14">
    <property type="entry name" value="ATPASE AAA-TYPE CORE DOMAIN-CONTAINING PROTEIN"/>
    <property type="match status" value="1"/>
</dbReference>
<feature type="domain" description="ABC transmembrane type-1" evidence="16">
    <location>
        <begin position="109"/>
        <end position="299"/>
    </location>
</feature>
<feature type="domain" description="ABC transporter" evidence="15">
    <location>
        <begin position="353"/>
        <end position="604"/>
    </location>
</feature>
<keyword evidence="5" id="KW-1003">Cell membrane</keyword>
<dbReference type="Pfam" id="PF08352">
    <property type="entry name" value="oligo_HPY"/>
    <property type="match status" value="1"/>
</dbReference>
<dbReference type="Gene3D" id="3.40.50.300">
    <property type="entry name" value="P-loop containing nucleotide triphosphate hydrolases"/>
    <property type="match status" value="1"/>
</dbReference>
<keyword evidence="7 13" id="KW-0812">Transmembrane</keyword>
<dbReference type="Gene3D" id="1.10.3720.10">
    <property type="entry name" value="MetI-like"/>
    <property type="match status" value="1"/>
</dbReference>
<keyword evidence="9" id="KW-0067">ATP-binding</keyword>
<feature type="transmembrane region" description="Helical" evidence="13">
    <location>
        <begin position="47"/>
        <end position="67"/>
    </location>
</feature>
<feature type="compositionally biased region" description="Low complexity" evidence="14">
    <location>
        <begin position="1"/>
        <end position="23"/>
    </location>
</feature>
<evidence type="ECO:0000256" key="8">
    <source>
        <dbReference type="ARBA" id="ARBA00022741"/>
    </source>
</evidence>
<feature type="transmembrane region" description="Helical" evidence="13">
    <location>
        <begin position="170"/>
        <end position="190"/>
    </location>
</feature>
<keyword evidence="12 13" id="KW-0472">Membrane</keyword>
<evidence type="ECO:0000256" key="3">
    <source>
        <dbReference type="ARBA" id="ARBA00005417"/>
    </source>
</evidence>
<dbReference type="STRING" id="403935.SAMN05216481_102377"/>
<evidence type="ECO:0000256" key="9">
    <source>
        <dbReference type="ARBA" id="ARBA00022840"/>
    </source>
</evidence>
<evidence type="ECO:0000256" key="14">
    <source>
        <dbReference type="SAM" id="MobiDB-lite"/>
    </source>
</evidence>
<dbReference type="Pfam" id="PF00005">
    <property type="entry name" value="ABC_tran"/>
    <property type="match status" value="1"/>
</dbReference>
<dbReference type="PROSITE" id="PS50928">
    <property type="entry name" value="ABC_TM1"/>
    <property type="match status" value="1"/>
</dbReference>
<dbReference type="GO" id="GO:0005524">
    <property type="term" value="F:ATP binding"/>
    <property type="evidence" value="ECO:0007669"/>
    <property type="project" value="UniProtKB-KW"/>
</dbReference>
<evidence type="ECO:0000256" key="2">
    <source>
        <dbReference type="ARBA" id="ARBA00004202"/>
    </source>
</evidence>
<comment type="similarity">
    <text evidence="3">Belongs to the ABC transporter superfamily.</text>
</comment>
<evidence type="ECO:0000256" key="7">
    <source>
        <dbReference type="ARBA" id="ARBA00022692"/>
    </source>
</evidence>
<dbReference type="InterPro" id="IPR027417">
    <property type="entry name" value="P-loop_NTPase"/>
</dbReference>
<dbReference type="PROSITE" id="PS00211">
    <property type="entry name" value="ABC_TRANSPORTER_1"/>
    <property type="match status" value="1"/>
</dbReference>
<evidence type="ECO:0000256" key="5">
    <source>
        <dbReference type="ARBA" id="ARBA00022475"/>
    </source>
</evidence>
<dbReference type="CDD" id="cd03257">
    <property type="entry name" value="ABC_NikE_OppD_transporters"/>
    <property type="match status" value="1"/>
</dbReference>
<dbReference type="SUPFAM" id="SSF52540">
    <property type="entry name" value="P-loop containing nucleoside triphosphate hydrolases"/>
    <property type="match status" value="1"/>
</dbReference>
<dbReference type="PROSITE" id="PS50893">
    <property type="entry name" value="ABC_TRANSPORTER_2"/>
    <property type="match status" value="1"/>
</dbReference>
<reference evidence="17 18" key="1">
    <citation type="submission" date="2016-10" db="EMBL/GenBank/DDBJ databases">
        <authorList>
            <person name="de Groot N.N."/>
        </authorList>
    </citation>
    <scope>NUCLEOTIDE SEQUENCE [LARGE SCALE GENOMIC DNA]</scope>
    <source>
        <strain evidence="17 18">CGMCC 4.3519</strain>
    </source>
</reference>
<dbReference type="CDD" id="cd06261">
    <property type="entry name" value="TM_PBP2"/>
    <property type="match status" value="1"/>
</dbReference>
<feature type="region of interest" description="Disordered" evidence="14">
    <location>
        <begin position="1"/>
        <end position="37"/>
    </location>
</feature>
<feature type="transmembrane region" description="Helical" evidence="13">
    <location>
        <begin position="233"/>
        <end position="257"/>
    </location>
</feature>
<dbReference type="RefSeq" id="WP_245769900.1">
    <property type="nucleotide sequence ID" value="NZ_FOET01000002.1"/>
</dbReference>
<dbReference type="PANTHER" id="PTHR43297">
    <property type="entry name" value="OLIGOPEPTIDE TRANSPORT ATP-BINDING PROTEIN APPD"/>
    <property type="match status" value="1"/>
</dbReference>
<keyword evidence="4 13" id="KW-0813">Transport</keyword>
<dbReference type="Pfam" id="PF00528">
    <property type="entry name" value="BPD_transp_1"/>
    <property type="match status" value="1"/>
</dbReference>
<dbReference type="GO" id="GO:0055085">
    <property type="term" value="P:transmembrane transport"/>
    <property type="evidence" value="ECO:0007669"/>
    <property type="project" value="InterPro"/>
</dbReference>
<dbReference type="GO" id="GO:0015833">
    <property type="term" value="P:peptide transport"/>
    <property type="evidence" value="ECO:0007669"/>
    <property type="project" value="InterPro"/>
</dbReference>
<dbReference type="AlphaFoldDB" id="A0A1H9BG33"/>
<evidence type="ECO:0000313" key="18">
    <source>
        <dbReference type="Proteomes" id="UP000199055"/>
    </source>
</evidence>
<evidence type="ECO:0000256" key="13">
    <source>
        <dbReference type="RuleBase" id="RU363032"/>
    </source>
</evidence>
<gene>
    <name evidence="17" type="ORF">SAMN05216481_102377</name>
</gene>
<feature type="region of interest" description="Disordered" evidence="14">
    <location>
        <begin position="317"/>
        <end position="342"/>
    </location>
</feature>
<evidence type="ECO:0000259" key="16">
    <source>
        <dbReference type="PROSITE" id="PS50928"/>
    </source>
</evidence>
<dbReference type="SMART" id="SM00382">
    <property type="entry name" value="AAA"/>
    <property type="match status" value="1"/>
</dbReference>
<dbReference type="InterPro" id="IPR003439">
    <property type="entry name" value="ABC_transporter-like_ATP-bd"/>
</dbReference>
<dbReference type="EMBL" id="FOET01000002">
    <property type="protein sequence ID" value="SEP87934.1"/>
    <property type="molecule type" value="Genomic_DNA"/>
</dbReference>
<evidence type="ECO:0000256" key="10">
    <source>
        <dbReference type="ARBA" id="ARBA00022967"/>
    </source>
</evidence>
<comment type="similarity">
    <text evidence="13">Belongs to the binding-protein-dependent transport system permease family.</text>
</comment>
<evidence type="ECO:0000256" key="4">
    <source>
        <dbReference type="ARBA" id="ARBA00022448"/>
    </source>
</evidence>
<feature type="transmembrane region" description="Helical" evidence="13">
    <location>
        <begin position="111"/>
        <end position="131"/>
    </location>
</feature>